<evidence type="ECO:0000256" key="2">
    <source>
        <dbReference type="ARBA" id="ARBA00022692"/>
    </source>
</evidence>
<evidence type="ECO:0000313" key="7">
    <source>
        <dbReference type="EMBL" id="UZE95185.1"/>
    </source>
</evidence>
<dbReference type="Proteomes" id="UP001163739">
    <property type="component" value="Chromosome"/>
</dbReference>
<protein>
    <submittedName>
        <fullName evidence="7">YkvA family protein</fullName>
    </submittedName>
</protein>
<feature type="transmembrane region" description="Helical" evidence="5">
    <location>
        <begin position="83"/>
        <end position="105"/>
    </location>
</feature>
<proteinExistence type="predicted"/>
<keyword evidence="3 5" id="KW-1133">Transmembrane helix</keyword>
<accession>A0ABY6MZH4</accession>
<evidence type="ECO:0000313" key="8">
    <source>
        <dbReference type="Proteomes" id="UP001163739"/>
    </source>
</evidence>
<keyword evidence="2 5" id="KW-0812">Transmembrane</keyword>
<feature type="transmembrane region" description="Helical" evidence="5">
    <location>
        <begin position="57"/>
        <end position="77"/>
    </location>
</feature>
<keyword evidence="8" id="KW-1185">Reference proteome</keyword>
<dbReference type="RefSeq" id="WP_265046674.1">
    <property type="nucleotide sequence ID" value="NZ_CP100390.1"/>
</dbReference>
<name>A0ABY6MZH4_9ALTE</name>
<evidence type="ECO:0000256" key="1">
    <source>
        <dbReference type="ARBA" id="ARBA00004127"/>
    </source>
</evidence>
<dbReference type="Pfam" id="PF06803">
    <property type="entry name" value="DUF1232"/>
    <property type="match status" value="1"/>
</dbReference>
<dbReference type="InterPro" id="IPR010652">
    <property type="entry name" value="DUF1232"/>
</dbReference>
<dbReference type="PIRSF" id="PIRSF031804">
    <property type="entry name" value="UCP031804"/>
    <property type="match status" value="1"/>
</dbReference>
<gene>
    <name evidence="7" type="ORF">NKI27_14080</name>
</gene>
<keyword evidence="4 5" id="KW-0472">Membrane</keyword>
<dbReference type="InterPro" id="IPR016983">
    <property type="entry name" value="UCP031804"/>
</dbReference>
<evidence type="ECO:0000259" key="6">
    <source>
        <dbReference type="Pfam" id="PF06803"/>
    </source>
</evidence>
<evidence type="ECO:0000256" key="5">
    <source>
        <dbReference type="SAM" id="Phobius"/>
    </source>
</evidence>
<feature type="domain" description="DUF1232" evidence="6">
    <location>
        <begin position="60"/>
        <end position="94"/>
    </location>
</feature>
<reference evidence="7" key="1">
    <citation type="submission" date="2022-06" db="EMBL/GenBank/DDBJ databases">
        <title>Alkalimarinus sp. nov., isolated from gut of a Alitta virens.</title>
        <authorList>
            <person name="Yang A.I."/>
            <person name="Shin N.-R."/>
        </authorList>
    </citation>
    <scope>NUCLEOTIDE SEQUENCE</scope>
    <source>
        <strain evidence="7">A2M4</strain>
    </source>
</reference>
<comment type="subcellular location">
    <subcellularLocation>
        <location evidence="1">Endomembrane system</location>
        <topology evidence="1">Multi-pass membrane protein</topology>
    </subcellularLocation>
</comment>
<organism evidence="7 8">
    <name type="scientific">Alkalimarinus alittae</name>
    <dbReference type="NCBI Taxonomy" id="2961619"/>
    <lineage>
        <taxon>Bacteria</taxon>
        <taxon>Pseudomonadati</taxon>
        <taxon>Pseudomonadota</taxon>
        <taxon>Gammaproteobacteria</taxon>
        <taxon>Alteromonadales</taxon>
        <taxon>Alteromonadaceae</taxon>
        <taxon>Alkalimarinus</taxon>
    </lineage>
</organism>
<sequence>MSNTENNENNENTTIQEKVPERSFWKKIKHNASMAGYEAVYNAFILYYTARAEETPLWCKTVIAGALGYFISLIDAIPDLTPILGYTDDVAVMVAAIGALAAHITPEIKQKAKDKSDQLLKK</sequence>
<evidence type="ECO:0000256" key="3">
    <source>
        <dbReference type="ARBA" id="ARBA00022989"/>
    </source>
</evidence>
<evidence type="ECO:0000256" key="4">
    <source>
        <dbReference type="ARBA" id="ARBA00023136"/>
    </source>
</evidence>
<dbReference type="EMBL" id="CP100390">
    <property type="protein sequence ID" value="UZE95185.1"/>
    <property type="molecule type" value="Genomic_DNA"/>
</dbReference>